<evidence type="ECO:0000256" key="4">
    <source>
        <dbReference type="ARBA" id="ARBA00022692"/>
    </source>
</evidence>
<feature type="transmembrane region" description="Helical" evidence="7">
    <location>
        <begin position="129"/>
        <end position="153"/>
    </location>
</feature>
<dbReference type="SUPFAM" id="SSF161098">
    <property type="entry name" value="MetI-like"/>
    <property type="match status" value="1"/>
</dbReference>
<evidence type="ECO:0000313" key="10">
    <source>
        <dbReference type="Proteomes" id="UP000568839"/>
    </source>
</evidence>
<evidence type="ECO:0000256" key="2">
    <source>
        <dbReference type="ARBA" id="ARBA00022448"/>
    </source>
</evidence>
<keyword evidence="5 7" id="KW-1133">Transmembrane helix</keyword>
<evidence type="ECO:0000256" key="6">
    <source>
        <dbReference type="ARBA" id="ARBA00023136"/>
    </source>
</evidence>
<name>A0A841Q0R2_9BACL</name>
<reference evidence="9 10" key="1">
    <citation type="submission" date="2020-08" db="EMBL/GenBank/DDBJ databases">
        <title>Genomic Encyclopedia of Type Strains, Phase IV (KMG-IV): sequencing the most valuable type-strain genomes for metagenomic binning, comparative biology and taxonomic classification.</title>
        <authorList>
            <person name="Goeker M."/>
        </authorList>
    </citation>
    <scope>NUCLEOTIDE SEQUENCE [LARGE SCALE GENOMIC DNA]</scope>
    <source>
        <strain evidence="9 10">DSM 21769</strain>
    </source>
</reference>
<proteinExistence type="inferred from homology"/>
<evidence type="ECO:0000256" key="1">
    <source>
        <dbReference type="ARBA" id="ARBA00004651"/>
    </source>
</evidence>
<dbReference type="AlphaFoldDB" id="A0A841Q0R2"/>
<dbReference type="Gene3D" id="1.10.3720.10">
    <property type="entry name" value="MetI-like"/>
    <property type="match status" value="1"/>
</dbReference>
<dbReference type="Pfam" id="PF00528">
    <property type="entry name" value="BPD_transp_1"/>
    <property type="match status" value="1"/>
</dbReference>
<feature type="domain" description="ABC transmembrane type-1" evidence="8">
    <location>
        <begin position="94"/>
        <end position="283"/>
    </location>
</feature>
<evidence type="ECO:0000256" key="5">
    <source>
        <dbReference type="ARBA" id="ARBA00022989"/>
    </source>
</evidence>
<keyword evidence="4 7" id="KW-0812">Transmembrane</keyword>
<evidence type="ECO:0000313" key="9">
    <source>
        <dbReference type="EMBL" id="MBB6450935.1"/>
    </source>
</evidence>
<keyword evidence="2 7" id="KW-0813">Transport</keyword>
<dbReference type="InterPro" id="IPR000515">
    <property type="entry name" value="MetI-like"/>
</dbReference>
<dbReference type="GO" id="GO:0005886">
    <property type="term" value="C:plasma membrane"/>
    <property type="evidence" value="ECO:0007669"/>
    <property type="project" value="UniProtKB-SubCell"/>
</dbReference>
<dbReference type="PANTHER" id="PTHR43744:SF12">
    <property type="entry name" value="ABC TRANSPORTER PERMEASE PROTEIN MG189-RELATED"/>
    <property type="match status" value="1"/>
</dbReference>
<evidence type="ECO:0000256" key="7">
    <source>
        <dbReference type="RuleBase" id="RU363032"/>
    </source>
</evidence>
<dbReference type="Proteomes" id="UP000568839">
    <property type="component" value="Unassembled WGS sequence"/>
</dbReference>
<comment type="similarity">
    <text evidence="7">Belongs to the binding-protein-dependent transport system permease family.</text>
</comment>
<keyword evidence="3" id="KW-1003">Cell membrane</keyword>
<dbReference type="GO" id="GO:0055085">
    <property type="term" value="P:transmembrane transport"/>
    <property type="evidence" value="ECO:0007669"/>
    <property type="project" value="InterPro"/>
</dbReference>
<sequence length="298" mass="34270">MNSKAPTNENKSISSTFNRKFQSMKKEWKETNKISFFFLCIIAFIFLIPFLWMLSTAFKTSGEAMSGDTNFIPRTFTWENFQELFQVVPYMDYLVNSIIVAFFAVILTVFINLLAGYAFAKYKFRGRNILFVLVLATLMVPAHIIVLPNFFILNELGWINTYAGLIIPTAAEAFGLFLARQYMLSIPDEMIRAARVDGAGEFKIFLKIILPNVQPLIAILIIFTFMFRWNDLIYPLVVSTDSSMYTLPVGMVMAEGEYFVDWTLMMSMTLISIIPILIVFFIFQRHFVQGFANTGMKE</sequence>
<gene>
    <name evidence="9" type="ORF">HNR44_002925</name>
</gene>
<dbReference type="RefSeq" id="WP_221434316.1">
    <property type="nucleotide sequence ID" value="NZ_JACHHJ010000004.1"/>
</dbReference>
<dbReference type="EMBL" id="JACHHJ010000004">
    <property type="protein sequence ID" value="MBB6450935.1"/>
    <property type="molecule type" value="Genomic_DNA"/>
</dbReference>
<feature type="transmembrane region" description="Helical" evidence="7">
    <location>
        <begin position="159"/>
        <end position="183"/>
    </location>
</feature>
<feature type="transmembrane region" description="Helical" evidence="7">
    <location>
        <begin position="93"/>
        <end position="117"/>
    </location>
</feature>
<evidence type="ECO:0000259" key="8">
    <source>
        <dbReference type="PROSITE" id="PS50928"/>
    </source>
</evidence>
<dbReference type="PROSITE" id="PS50928">
    <property type="entry name" value="ABC_TM1"/>
    <property type="match status" value="1"/>
</dbReference>
<organism evidence="9 10">
    <name type="scientific">Geomicrobium halophilum</name>
    <dbReference type="NCBI Taxonomy" id="549000"/>
    <lineage>
        <taxon>Bacteria</taxon>
        <taxon>Bacillati</taxon>
        <taxon>Bacillota</taxon>
        <taxon>Bacilli</taxon>
        <taxon>Bacillales</taxon>
        <taxon>Geomicrobium</taxon>
    </lineage>
</organism>
<dbReference type="CDD" id="cd06261">
    <property type="entry name" value="TM_PBP2"/>
    <property type="match status" value="1"/>
</dbReference>
<feature type="transmembrane region" description="Helical" evidence="7">
    <location>
        <begin position="34"/>
        <end position="55"/>
    </location>
</feature>
<feature type="transmembrane region" description="Helical" evidence="7">
    <location>
        <begin position="262"/>
        <end position="283"/>
    </location>
</feature>
<comment type="subcellular location">
    <subcellularLocation>
        <location evidence="1 7">Cell membrane</location>
        <topology evidence="1 7">Multi-pass membrane protein</topology>
    </subcellularLocation>
</comment>
<evidence type="ECO:0000256" key="3">
    <source>
        <dbReference type="ARBA" id="ARBA00022475"/>
    </source>
</evidence>
<keyword evidence="10" id="KW-1185">Reference proteome</keyword>
<feature type="transmembrane region" description="Helical" evidence="7">
    <location>
        <begin position="204"/>
        <end position="227"/>
    </location>
</feature>
<protein>
    <submittedName>
        <fullName evidence="9">ABC-type glycerol-3-phosphate transport system permease component</fullName>
    </submittedName>
</protein>
<accession>A0A841Q0R2</accession>
<comment type="caution">
    <text evidence="9">The sequence shown here is derived from an EMBL/GenBank/DDBJ whole genome shotgun (WGS) entry which is preliminary data.</text>
</comment>
<dbReference type="PANTHER" id="PTHR43744">
    <property type="entry name" value="ABC TRANSPORTER PERMEASE PROTEIN MG189-RELATED-RELATED"/>
    <property type="match status" value="1"/>
</dbReference>
<dbReference type="InterPro" id="IPR035906">
    <property type="entry name" value="MetI-like_sf"/>
</dbReference>
<keyword evidence="6 7" id="KW-0472">Membrane</keyword>